<feature type="compositionally biased region" description="Basic and acidic residues" evidence="1">
    <location>
        <begin position="171"/>
        <end position="183"/>
    </location>
</feature>
<accession>A0AAD6V2K8</accession>
<evidence type="ECO:0000313" key="3">
    <source>
        <dbReference type="Proteomes" id="UP001219525"/>
    </source>
</evidence>
<organism evidence="2 3">
    <name type="scientific">Mycena pura</name>
    <dbReference type="NCBI Taxonomy" id="153505"/>
    <lineage>
        <taxon>Eukaryota</taxon>
        <taxon>Fungi</taxon>
        <taxon>Dikarya</taxon>
        <taxon>Basidiomycota</taxon>
        <taxon>Agaricomycotina</taxon>
        <taxon>Agaricomycetes</taxon>
        <taxon>Agaricomycetidae</taxon>
        <taxon>Agaricales</taxon>
        <taxon>Marasmiineae</taxon>
        <taxon>Mycenaceae</taxon>
        <taxon>Mycena</taxon>
    </lineage>
</organism>
<feature type="region of interest" description="Disordered" evidence="1">
    <location>
        <begin position="133"/>
        <end position="188"/>
    </location>
</feature>
<dbReference type="EMBL" id="JARJCW010000060">
    <property type="protein sequence ID" value="KAJ7201134.1"/>
    <property type="molecule type" value="Genomic_DNA"/>
</dbReference>
<sequence>MFNDEPTGIFFGCVDRASMAGILSCRSTHRDAPESAPCPTSPKAPTTSKYDALRPVVRRRPPPHCLPLQGAHSVDLRTGESMANIGSNYNNAYFEIPPGYIMLCGLWAGIPSVYAQGCSGGCSTSSIAGSGFKYAPSIRTPRSRRRQPTNYQRLSTLDPDVHCQPRRRGGGSRELHATDDRPGARGSELAGNGWWVGAGCHTGGPSIRTYTVDPAAVRLEASDQ</sequence>
<comment type="caution">
    <text evidence="2">The sequence shown here is derived from an EMBL/GenBank/DDBJ whole genome shotgun (WGS) entry which is preliminary data.</text>
</comment>
<evidence type="ECO:0000256" key="1">
    <source>
        <dbReference type="SAM" id="MobiDB-lite"/>
    </source>
</evidence>
<proteinExistence type="predicted"/>
<name>A0AAD6V2K8_9AGAR</name>
<evidence type="ECO:0000313" key="2">
    <source>
        <dbReference type="EMBL" id="KAJ7201134.1"/>
    </source>
</evidence>
<dbReference type="AlphaFoldDB" id="A0AAD6V2K8"/>
<reference evidence="2" key="1">
    <citation type="submission" date="2023-03" db="EMBL/GenBank/DDBJ databases">
        <title>Massive genome expansion in bonnet fungi (Mycena s.s.) driven by repeated elements and novel gene families across ecological guilds.</title>
        <authorList>
            <consortium name="Lawrence Berkeley National Laboratory"/>
            <person name="Harder C.B."/>
            <person name="Miyauchi S."/>
            <person name="Viragh M."/>
            <person name="Kuo A."/>
            <person name="Thoen E."/>
            <person name="Andreopoulos B."/>
            <person name="Lu D."/>
            <person name="Skrede I."/>
            <person name="Drula E."/>
            <person name="Henrissat B."/>
            <person name="Morin E."/>
            <person name="Kohler A."/>
            <person name="Barry K."/>
            <person name="LaButti K."/>
            <person name="Morin E."/>
            <person name="Salamov A."/>
            <person name="Lipzen A."/>
            <person name="Mereny Z."/>
            <person name="Hegedus B."/>
            <person name="Baldrian P."/>
            <person name="Stursova M."/>
            <person name="Weitz H."/>
            <person name="Taylor A."/>
            <person name="Grigoriev I.V."/>
            <person name="Nagy L.G."/>
            <person name="Martin F."/>
            <person name="Kauserud H."/>
        </authorList>
    </citation>
    <scope>NUCLEOTIDE SEQUENCE</scope>
    <source>
        <strain evidence="2">9144</strain>
    </source>
</reference>
<keyword evidence="3" id="KW-1185">Reference proteome</keyword>
<dbReference type="Proteomes" id="UP001219525">
    <property type="component" value="Unassembled WGS sequence"/>
</dbReference>
<gene>
    <name evidence="2" type="ORF">GGX14DRAFT_571707</name>
</gene>
<protein>
    <submittedName>
        <fullName evidence="2">Uncharacterized protein</fullName>
    </submittedName>
</protein>